<comment type="caution">
    <text evidence="2">The sequence shown here is derived from an EMBL/GenBank/DDBJ whole genome shotgun (WGS) entry which is preliminary data.</text>
</comment>
<evidence type="ECO:0000259" key="1">
    <source>
        <dbReference type="Pfam" id="PF01841"/>
    </source>
</evidence>
<dbReference type="Pfam" id="PF01841">
    <property type="entry name" value="Transglut_core"/>
    <property type="match status" value="1"/>
</dbReference>
<dbReference type="InterPro" id="IPR002931">
    <property type="entry name" value="Transglutaminase-like"/>
</dbReference>
<organism evidence="2 3">
    <name type="scientific">Flavivirga spongiicola</name>
    <dbReference type="NCBI Taxonomy" id="421621"/>
    <lineage>
        <taxon>Bacteria</taxon>
        <taxon>Pseudomonadati</taxon>
        <taxon>Bacteroidota</taxon>
        <taxon>Flavobacteriia</taxon>
        <taxon>Flavobacteriales</taxon>
        <taxon>Flavobacteriaceae</taxon>
        <taxon>Flavivirga</taxon>
    </lineage>
</organism>
<sequence>MKKLFFLLITLYVFTACQSKYNDVPDTYHTLLDSALIKANSNAPQILKALTDAPKNQKEGMAFLISYMPKRDLTTLSASFLLENAAYAYKTREKYPWSKALPDSIFFNEVLPYTNVAETRDPWRKDFYERFSKYVEDKTNLKDAIFAIANPIKDEVKVEYNVKRSKVDSSPKEAMAENMATCTGLSIILTDAFRSVGIPSRLAGTPMWTNMKGNHTWSEVFIDNEWKFIEYYPEDLNKSWFLADAGKADPNNPLHWIYAVSYKPTNQYYYAGRAVKHLINKMDVNDMPAQMRKGYENSKKHDSISEGPYIYGVNVTQRYIDLYEKSLKGKKLEEDELIASFIIFKDKDIAKSDSRLDCRVDIFMEDEKIDFGYSPSATDDMNKFLKLKLKKNTNYTVMVSNTKNNIEHSFSISTDDNATQEFKLIL</sequence>
<evidence type="ECO:0000313" key="2">
    <source>
        <dbReference type="EMBL" id="MEF3836086.1"/>
    </source>
</evidence>
<dbReference type="SUPFAM" id="SSF54001">
    <property type="entry name" value="Cysteine proteinases"/>
    <property type="match status" value="1"/>
</dbReference>
<dbReference type="Proteomes" id="UP001337305">
    <property type="component" value="Unassembled WGS sequence"/>
</dbReference>
<feature type="domain" description="Transglutaminase-like" evidence="1">
    <location>
        <begin position="135"/>
        <end position="226"/>
    </location>
</feature>
<protein>
    <recommendedName>
        <fullName evidence="1">Transglutaminase-like domain-containing protein</fullName>
    </recommendedName>
</protein>
<gene>
    <name evidence="2" type="ORF">N1F79_23385</name>
</gene>
<name>A0ABU7Y0B7_9FLAO</name>
<dbReference type="Gene3D" id="3.10.620.30">
    <property type="match status" value="1"/>
</dbReference>
<dbReference type="EMBL" id="JAODOP010000004">
    <property type="protein sequence ID" value="MEF3836086.1"/>
    <property type="molecule type" value="Genomic_DNA"/>
</dbReference>
<dbReference type="RefSeq" id="WP_303308362.1">
    <property type="nucleotide sequence ID" value="NZ_JAODOP010000004.1"/>
</dbReference>
<dbReference type="PANTHER" id="PTHR35532">
    <property type="entry name" value="SIMILAR TO POLYHYDROXYALKANOATE DEPOLYMERASE"/>
    <property type="match status" value="1"/>
</dbReference>
<reference evidence="2 3" key="1">
    <citation type="submission" date="2022-09" db="EMBL/GenBank/DDBJ databases">
        <title>Genome sequencing of Flavivirga sp. MEBiC05379.</title>
        <authorList>
            <person name="Oh H.-M."/>
            <person name="Kwon K.K."/>
            <person name="Park M.J."/>
            <person name="Yang S.-H."/>
        </authorList>
    </citation>
    <scope>NUCLEOTIDE SEQUENCE [LARGE SCALE GENOMIC DNA]</scope>
    <source>
        <strain evidence="2 3">MEBiC05379</strain>
    </source>
</reference>
<dbReference type="PANTHER" id="PTHR35532:SF5">
    <property type="entry name" value="CARBOHYDRATE-BINDING DOMAIN-CONTAINING PROTEIN"/>
    <property type="match status" value="1"/>
</dbReference>
<dbReference type="InterPro" id="IPR038765">
    <property type="entry name" value="Papain-like_cys_pep_sf"/>
</dbReference>
<proteinExistence type="predicted"/>
<keyword evidence="3" id="KW-1185">Reference proteome</keyword>
<evidence type="ECO:0000313" key="3">
    <source>
        <dbReference type="Proteomes" id="UP001337305"/>
    </source>
</evidence>
<accession>A0ABU7Y0B7</accession>
<dbReference type="PROSITE" id="PS51257">
    <property type="entry name" value="PROKAR_LIPOPROTEIN"/>
    <property type="match status" value="1"/>
</dbReference>